<dbReference type="InterPro" id="IPR015424">
    <property type="entry name" value="PyrdxlP-dep_Trfase"/>
</dbReference>
<comment type="catalytic activity">
    <reaction evidence="11">
        <text>6-carboxyhexanoyl-[ACP] + L-alanine + H(+) = (8S)-8-amino-7-oxononanoate + holo-[ACP] + CO2</text>
        <dbReference type="Rhea" id="RHEA:42288"/>
        <dbReference type="Rhea" id="RHEA-COMP:9685"/>
        <dbReference type="Rhea" id="RHEA-COMP:9955"/>
        <dbReference type="ChEBI" id="CHEBI:15378"/>
        <dbReference type="ChEBI" id="CHEBI:16526"/>
        <dbReference type="ChEBI" id="CHEBI:57972"/>
        <dbReference type="ChEBI" id="CHEBI:64479"/>
        <dbReference type="ChEBI" id="CHEBI:78846"/>
        <dbReference type="ChEBI" id="CHEBI:149468"/>
        <dbReference type="EC" id="2.3.1.47"/>
    </reaction>
</comment>
<dbReference type="EC" id="2.3.1.47" evidence="5"/>
<evidence type="ECO:0000256" key="2">
    <source>
        <dbReference type="ARBA" id="ARBA00004746"/>
    </source>
</evidence>
<feature type="domain" description="Aminotransferase class I/classII large" evidence="13">
    <location>
        <begin position="39"/>
        <end position="395"/>
    </location>
</feature>
<dbReference type="RefSeq" id="WP_006014587.1">
    <property type="nucleotide sequence ID" value="NZ_BAEQ01000056.1"/>
</dbReference>
<dbReference type="Proteomes" id="UP000006251">
    <property type="component" value="Unassembled WGS sequence"/>
</dbReference>
<dbReference type="GO" id="GO:0009102">
    <property type="term" value="P:biotin biosynthetic process"/>
    <property type="evidence" value="ECO:0007669"/>
    <property type="project" value="UniProtKB-KW"/>
</dbReference>
<dbReference type="InterPro" id="IPR001917">
    <property type="entry name" value="Aminotrans_II_pyridoxalP_BS"/>
</dbReference>
<dbReference type="PANTHER" id="PTHR13693">
    <property type="entry name" value="CLASS II AMINOTRANSFERASE/8-AMINO-7-OXONONANOATE SYNTHASE"/>
    <property type="match status" value="1"/>
</dbReference>
<evidence type="ECO:0000256" key="8">
    <source>
        <dbReference type="ARBA" id="ARBA00022898"/>
    </source>
</evidence>
<evidence type="ECO:0000313" key="15">
    <source>
        <dbReference type="Proteomes" id="UP000006251"/>
    </source>
</evidence>
<dbReference type="PANTHER" id="PTHR13693:SF100">
    <property type="entry name" value="8-AMINO-7-OXONONANOATE SYNTHASE"/>
    <property type="match status" value="1"/>
</dbReference>
<evidence type="ECO:0000256" key="9">
    <source>
        <dbReference type="ARBA" id="ARBA00032610"/>
    </source>
</evidence>
<dbReference type="InterPro" id="IPR004839">
    <property type="entry name" value="Aminotransferase_I/II_large"/>
</dbReference>
<dbReference type="EMBL" id="BAEQ01000056">
    <property type="protein sequence ID" value="GAC30457.1"/>
    <property type="molecule type" value="Genomic_DNA"/>
</dbReference>
<keyword evidence="7" id="KW-0093">Biotin biosynthesis</keyword>
<comment type="caution">
    <text evidence="14">The sequence shown here is derived from an EMBL/GenBank/DDBJ whole genome shotgun (WGS) entry which is preliminary data.</text>
</comment>
<evidence type="ECO:0000256" key="11">
    <source>
        <dbReference type="ARBA" id="ARBA00047715"/>
    </source>
</evidence>
<proteinExistence type="inferred from homology"/>
<organism evidence="14 15">
    <name type="scientific">Brumicola pallidula DSM 14239 = ACAM 615</name>
    <dbReference type="NCBI Taxonomy" id="1121922"/>
    <lineage>
        <taxon>Bacteria</taxon>
        <taxon>Pseudomonadati</taxon>
        <taxon>Pseudomonadota</taxon>
        <taxon>Gammaproteobacteria</taxon>
        <taxon>Alteromonadales</taxon>
        <taxon>Alteromonadaceae</taxon>
        <taxon>Brumicola</taxon>
    </lineage>
</organism>
<evidence type="ECO:0000256" key="6">
    <source>
        <dbReference type="ARBA" id="ARBA00022679"/>
    </source>
</evidence>
<evidence type="ECO:0000313" key="14">
    <source>
        <dbReference type="EMBL" id="GAC30457.1"/>
    </source>
</evidence>
<dbReference type="GO" id="GO:0008710">
    <property type="term" value="F:8-amino-7-oxononanoate synthase activity"/>
    <property type="evidence" value="ECO:0007669"/>
    <property type="project" value="UniProtKB-EC"/>
</dbReference>
<evidence type="ECO:0000256" key="12">
    <source>
        <dbReference type="RuleBase" id="RU003693"/>
    </source>
</evidence>
<dbReference type="SUPFAM" id="SSF53383">
    <property type="entry name" value="PLP-dependent transferases"/>
    <property type="match status" value="1"/>
</dbReference>
<protein>
    <recommendedName>
        <fullName evidence="5">8-amino-7-oxononanoate synthase</fullName>
        <ecNumber evidence="5">2.3.1.47</ecNumber>
    </recommendedName>
    <alternativeName>
        <fullName evidence="9">7-keto-8-amino-pelargonic acid synthase</fullName>
    </alternativeName>
    <alternativeName>
        <fullName evidence="10">8-amino-7-ketopelargonate synthase</fullName>
    </alternativeName>
</protein>
<evidence type="ECO:0000256" key="1">
    <source>
        <dbReference type="ARBA" id="ARBA00001933"/>
    </source>
</evidence>
<dbReference type="GO" id="GO:0030170">
    <property type="term" value="F:pyridoxal phosphate binding"/>
    <property type="evidence" value="ECO:0007669"/>
    <property type="project" value="InterPro"/>
</dbReference>
<dbReference type="Pfam" id="PF00155">
    <property type="entry name" value="Aminotran_1_2"/>
    <property type="match status" value="1"/>
</dbReference>
<keyword evidence="14" id="KW-0012">Acyltransferase</keyword>
<evidence type="ECO:0000256" key="10">
    <source>
        <dbReference type="ARBA" id="ARBA00033381"/>
    </source>
</evidence>
<keyword evidence="15" id="KW-1185">Reference proteome</keyword>
<dbReference type="OrthoDB" id="9807157at2"/>
<evidence type="ECO:0000256" key="4">
    <source>
        <dbReference type="ARBA" id="ARBA00011738"/>
    </source>
</evidence>
<reference evidence="15" key="1">
    <citation type="journal article" date="2014" name="Environ. Microbiol.">
        <title>Comparative genomics of the marine bacterial genus Glaciecola reveals the high degree of genomic diversity and genomic characteristic for cold adaptation.</title>
        <authorList>
            <person name="Qin Q.L."/>
            <person name="Xie B.B."/>
            <person name="Yu Y."/>
            <person name="Shu Y.L."/>
            <person name="Rong J.C."/>
            <person name="Zhang Y.J."/>
            <person name="Zhao D.L."/>
            <person name="Chen X.L."/>
            <person name="Zhang X.Y."/>
            <person name="Chen B."/>
            <person name="Zhou B.C."/>
            <person name="Zhang Y.Z."/>
        </authorList>
    </citation>
    <scope>NUCLEOTIDE SEQUENCE [LARGE SCALE GENOMIC DNA]</scope>
    <source>
        <strain evidence="15">ACAM 615</strain>
    </source>
</reference>
<comment type="cofactor">
    <cofactor evidence="1 12">
        <name>pyridoxal 5'-phosphate</name>
        <dbReference type="ChEBI" id="CHEBI:597326"/>
    </cofactor>
</comment>
<dbReference type="InterPro" id="IPR015422">
    <property type="entry name" value="PyrdxlP-dep_Trfase_small"/>
</dbReference>
<comment type="subunit">
    <text evidence="4">Homodimer.</text>
</comment>
<dbReference type="STRING" id="1121922.GCA_000428905_02076"/>
<sequence length="418" mass="45394">MSFDFLKRELAQRRADSLLRKRVEVANNTQGIIEVDGKHYINFSSNDYLGLSQHPDVLQSFAEGLSLYGASSSASSVVTGYSREHRLLEEDICEHTPFDNALLFSSGFAANQALCQALFQTANLSTQVPRCIVADKLMHASFIDSAMQLNNGPKKAVFSRFKHNDLQHLQSTLTPKTDTLVVTEGIFSMDGDKGDISGIAAILDNTNSNAWLMVDDAHAIGCVGENGMGSSALSAHKLTRSAPKIDVLMGTFGKAIGTQGAFIAGSNDLVEYMLNFAKHYVYSTAMPAAQARATRTSLQIMRKGIEREALHQNIAVFKQLATQAGLPILPVDGPIQPIIIGDPVKAVALSEHLKSLGIWVSAIRSPTVPKHSDRLRVTLSALHQTQDIQALVDALSIVMSPLKTVERDNTVRPNDAKQ</sequence>
<keyword evidence="6 14" id="KW-0808">Transferase</keyword>
<evidence type="ECO:0000256" key="5">
    <source>
        <dbReference type="ARBA" id="ARBA00013187"/>
    </source>
</evidence>
<name>K6ZJF2_9ALTE</name>
<dbReference type="Gene3D" id="3.90.1150.10">
    <property type="entry name" value="Aspartate Aminotransferase, domain 1"/>
    <property type="match status" value="1"/>
</dbReference>
<comment type="pathway">
    <text evidence="2">Cofactor biosynthesis; biotin biosynthesis.</text>
</comment>
<dbReference type="InterPro" id="IPR050087">
    <property type="entry name" value="AON_synthase_class-II"/>
</dbReference>
<dbReference type="Gene3D" id="3.40.640.10">
    <property type="entry name" value="Type I PLP-dependent aspartate aminotransferase-like (Major domain)"/>
    <property type="match status" value="1"/>
</dbReference>
<gene>
    <name evidence="14" type="primary">bioF</name>
    <name evidence="14" type="ORF">GPAL_3615</name>
</gene>
<evidence type="ECO:0000256" key="7">
    <source>
        <dbReference type="ARBA" id="ARBA00022756"/>
    </source>
</evidence>
<evidence type="ECO:0000259" key="13">
    <source>
        <dbReference type="Pfam" id="PF00155"/>
    </source>
</evidence>
<evidence type="ECO:0000256" key="3">
    <source>
        <dbReference type="ARBA" id="ARBA00010008"/>
    </source>
</evidence>
<comment type="similarity">
    <text evidence="3">Belongs to the class-II pyridoxal-phosphate-dependent aminotransferase family. BioF subfamily.</text>
</comment>
<dbReference type="AlphaFoldDB" id="K6ZJF2"/>
<dbReference type="InterPro" id="IPR015421">
    <property type="entry name" value="PyrdxlP-dep_Trfase_major"/>
</dbReference>
<accession>K6ZJF2</accession>
<dbReference type="PROSITE" id="PS00599">
    <property type="entry name" value="AA_TRANSFER_CLASS_2"/>
    <property type="match status" value="1"/>
</dbReference>
<keyword evidence="8 12" id="KW-0663">Pyridoxal phosphate</keyword>